<feature type="compositionally biased region" description="Basic and acidic residues" evidence="1">
    <location>
        <begin position="77"/>
        <end position="91"/>
    </location>
</feature>
<accession>A0AAD7IAH1</accession>
<protein>
    <submittedName>
        <fullName evidence="2">Uncharacterized protein</fullName>
    </submittedName>
</protein>
<evidence type="ECO:0000313" key="3">
    <source>
        <dbReference type="Proteomes" id="UP001215598"/>
    </source>
</evidence>
<dbReference type="AlphaFoldDB" id="A0AAD7IAH1"/>
<comment type="caution">
    <text evidence="2">The sequence shown here is derived from an EMBL/GenBank/DDBJ whole genome shotgun (WGS) entry which is preliminary data.</text>
</comment>
<evidence type="ECO:0000256" key="1">
    <source>
        <dbReference type="SAM" id="MobiDB-lite"/>
    </source>
</evidence>
<gene>
    <name evidence="2" type="ORF">B0H16DRAFT_1466133</name>
</gene>
<reference evidence="2" key="1">
    <citation type="submission" date="2023-03" db="EMBL/GenBank/DDBJ databases">
        <title>Massive genome expansion in bonnet fungi (Mycena s.s.) driven by repeated elements and novel gene families across ecological guilds.</title>
        <authorList>
            <consortium name="Lawrence Berkeley National Laboratory"/>
            <person name="Harder C.B."/>
            <person name="Miyauchi S."/>
            <person name="Viragh M."/>
            <person name="Kuo A."/>
            <person name="Thoen E."/>
            <person name="Andreopoulos B."/>
            <person name="Lu D."/>
            <person name="Skrede I."/>
            <person name="Drula E."/>
            <person name="Henrissat B."/>
            <person name="Morin E."/>
            <person name="Kohler A."/>
            <person name="Barry K."/>
            <person name="LaButti K."/>
            <person name="Morin E."/>
            <person name="Salamov A."/>
            <person name="Lipzen A."/>
            <person name="Mereny Z."/>
            <person name="Hegedus B."/>
            <person name="Baldrian P."/>
            <person name="Stursova M."/>
            <person name="Weitz H."/>
            <person name="Taylor A."/>
            <person name="Grigoriev I.V."/>
            <person name="Nagy L.G."/>
            <person name="Martin F."/>
            <person name="Kauserud H."/>
        </authorList>
    </citation>
    <scope>NUCLEOTIDE SEQUENCE</scope>
    <source>
        <strain evidence="2">CBHHK182m</strain>
    </source>
</reference>
<dbReference type="EMBL" id="JARKIB010000116">
    <property type="protein sequence ID" value="KAJ7737494.1"/>
    <property type="molecule type" value="Genomic_DNA"/>
</dbReference>
<dbReference type="Proteomes" id="UP001215598">
    <property type="component" value="Unassembled WGS sequence"/>
</dbReference>
<name>A0AAD7IAH1_9AGAR</name>
<proteinExistence type="predicted"/>
<organism evidence="2 3">
    <name type="scientific">Mycena metata</name>
    <dbReference type="NCBI Taxonomy" id="1033252"/>
    <lineage>
        <taxon>Eukaryota</taxon>
        <taxon>Fungi</taxon>
        <taxon>Dikarya</taxon>
        <taxon>Basidiomycota</taxon>
        <taxon>Agaricomycotina</taxon>
        <taxon>Agaricomycetes</taxon>
        <taxon>Agaricomycetidae</taxon>
        <taxon>Agaricales</taxon>
        <taxon>Marasmiineae</taxon>
        <taxon>Mycenaceae</taxon>
        <taxon>Mycena</taxon>
    </lineage>
</organism>
<evidence type="ECO:0000313" key="2">
    <source>
        <dbReference type="EMBL" id="KAJ7737494.1"/>
    </source>
</evidence>
<feature type="region of interest" description="Disordered" evidence="1">
    <location>
        <begin position="41"/>
        <end position="98"/>
    </location>
</feature>
<keyword evidence="3" id="KW-1185">Reference proteome</keyword>
<sequence length="140" mass="15754">MLMCTRRVNEVNAGFEWGPVRVSGNGENQVYLIVSLFAGSASPSPSKPKPKPAKPVQPNLNSAKRGKPVRKVSSQGDEIKKSSEPRNERAYLDFSPRKTPALASHFHREKIEMKIEQPVGDRNRNVTWPWNSFSKRKKIG</sequence>